<evidence type="ECO:0000259" key="10">
    <source>
        <dbReference type="Pfam" id="PF00294"/>
    </source>
</evidence>
<keyword evidence="6" id="KW-0464">Manganese</keyword>
<dbReference type="InterPro" id="IPR029056">
    <property type="entry name" value="Ribokinase-like"/>
</dbReference>
<dbReference type="InterPro" id="IPR022830">
    <property type="entry name" value="Indigdn_synthA-like"/>
</dbReference>
<evidence type="ECO:0000256" key="4">
    <source>
        <dbReference type="ARBA" id="ARBA00022777"/>
    </source>
</evidence>
<dbReference type="PRINTS" id="PR00990">
    <property type="entry name" value="RIBOKINASE"/>
</dbReference>
<organism evidence="11 12">
    <name type="scientific">Notechis scutatus</name>
    <name type="common">mainland tiger snake</name>
    <dbReference type="NCBI Taxonomy" id="8663"/>
    <lineage>
        <taxon>Eukaryota</taxon>
        <taxon>Metazoa</taxon>
        <taxon>Chordata</taxon>
        <taxon>Craniata</taxon>
        <taxon>Vertebrata</taxon>
        <taxon>Euteleostomi</taxon>
        <taxon>Lepidosauria</taxon>
        <taxon>Squamata</taxon>
        <taxon>Bifurcata</taxon>
        <taxon>Unidentata</taxon>
        <taxon>Episquamata</taxon>
        <taxon>Toxicofera</taxon>
        <taxon>Serpentes</taxon>
        <taxon>Colubroidea</taxon>
        <taxon>Elapidae</taxon>
        <taxon>Hydrophiinae</taxon>
        <taxon>Notechis</taxon>
    </lineage>
</organism>
<dbReference type="InterPro" id="IPR002173">
    <property type="entry name" value="Carboh/pur_kinase_PfkB_CS"/>
</dbReference>
<dbReference type="GeneID" id="113432839"/>
<reference evidence="12" key="1">
    <citation type="submission" date="2025-08" db="UniProtKB">
        <authorList>
            <consortium name="RefSeq"/>
        </authorList>
    </citation>
    <scope>IDENTIFICATION</scope>
</reference>
<dbReference type="InterPro" id="IPR007342">
    <property type="entry name" value="PsuG"/>
</dbReference>
<dbReference type="Proteomes" id="UP000504612">
    <property type="component" value="Unplaced"/>
</dbReference>
<dbReference type="InterPro" id="IPR011611">
    <property type="entry name" value="PfkB_dom"/>
</dbReference>
<evidence type="ECO:0000256" key="3">
    <source>
        <dbReference type="ARBA" id="ARBA00022723"/>
    </source>
</evidence>
<keyword evidence="7" id="KW-0456">Lyase</keyword>
<keyword evidence="4 9" id="KW-0418">Kinase</keyword>
<evidence type="ECO:0000256" key="8">
    <source>
        <dbReference type="ARBA" id="ARBA00023295"/>
    </source>
</evidence>
<evidence type="ECO:0000256" key="7">
    <source>
        <dbReference type="ARBA" id="ARBA00023239"/>
    </source>
</evidence>
<protein>
    <submittedName>
        <fullName evidence="12">Uncharacterized protein LOC113432839</fullName>
    </submittedName>
</protein>
<keyword evidence="5" id="KW-0378">Hydrolase</keyword>
<dbReference type="GO" id="GO:0006753">
    <property type="term" value="P:nucleoside phosphate metabolic process"/>
    <property type="evidence" value="ECO:0007669"/>
    <property type="project" value="UniProtKB-ARBA"/>
</dbReference>
<dbReference type="PROSITE" id="PS00584">
    <property type="entry name" value="PFKB_KINASES_2"/>
    <property type="match status" value="1"/>
</dbReference>
<dbReference type="GO" id="GO:0004730">
    <property type="term" value="F:pseudouridylate synthase activity"/>
    <property type="evidence" value="ECO:0007669"/>
    <property type="project" value="InterPro"/>
</dbReference>
<keyword evidence="11" id="KW-1185">Reference proteome</keyword>
<evidence type="ECO:0000256" key="1">
    <source>
        <dbReference type="ARBA" id="ARBA00010688"/>
    </source>
</evidence>
<proteinExistence type="inferred from homology"/>
<dbReference type="Pfam" id="PF00294">
    <property type="entry name" value="PfkB"/>
    <property type="match status" value="1"/>
</dbReference>
<dbReference type="RefSeq" id="XP_026550845.1">
    <property type="nucleotide sequence ID" value="XM_026695060.1"/>
</dbReference>
<dbReference type="SUPFAM" id="SSF53613">
    <property type="entry name" value="Ribokinase-like"/>
    <property type="match status" value="1"/>
</dbReference>
<dbReference type="Gene3D" id="3.40.1790.10">
    <property type="entry name" value="Indigoidine synthase domain"/>
    <property type="match status" value="1"/>
</dbReference>
<dbReference type="Gene3D" id="3.40.1190.20">
    <property type="match status" value="1"/>
</dbReference>
<sequence length="754" mass="81464">MNWFSILAKNDWKTTFVLWNSNAALAHYLPCLRRSLHNGDFNIHPLVKEAMESRKPVVALESTIVTHGMPYPQNLSMGREVEEIVRANGCVPATIGILNGRIHVGFQDEELEILATAKDIMKVSRRDFPYVLSQGLSGGTTVAGTMIVAHKARIPVFVTGGIGGVHRGGEKTLDVSADLTELSRTPVAVISAGVKSILDIGRTLEYLETQGVCVATFGKSREFPAFFSHRSGFQAPYQVQDEKAAAQLIARSLTLQLGSGVLIAVPCPPHEAASGQLIEQTIQQALDEAQRKKVKGKELTPFLLQRVNELSGGESLKSNIALIKNNAIVGSRIAVALNKLQKGQGRRGSLSQNENIPDVPRPVVIGGINIDIIAKAKAATIKDGGQTNPSTVRQSFGGVGKNLADCLSRLGKMPVFISVMGKDEHSESVLQHCRHMDMRGVLQLKGHNTATYCAVITGTGELTFGLGDMEIHQQITEQYVSQFKENLCLAPIICIDGNVPVSTIEYICQIAREHHLAVYYEPTDVNKASKPFLSESWRGLSCISPNLRELRAISQTLGNPVPTDLPSKVEDIIKTATVLVYPLLRGLHCVVVTLGQHGVLLCGRSKGGSVSLHPQTCCENATEELRAVHYPALPVPTEEIVNVSGAGDSLMAGIIAGLLAGEDTDNCIQMGLLLASLSLRSYEPVSPEINSTSVSLYSCSGIQLKACRKPSDCDGCLGLYTCKLPKGKCDFKAVSRQTGGFLRSIEERLNIRSR</sequence>
<evidence type="ECO:0000256" key="2">
    <source>
        <dbReference type="ARBA" id="ARBA00022679"/>
    </source>
</evidence>
<dbReference type="InterPro" id="IPR002139">
    <property type="entry name" value="Ribo/fructo_kinase"/>
</dbReference>
<keyword evidence="3" id="KW-0479">Metal-binding</keyword>
<dbReference type="PANTHER" id="PTHR42909:SF1">
    <property type="entry name" value="CARBOHYDRATE KINASE PFKB DOMAIN-CONTAINING PROTEIN"/>
    <property type="match status" value="1"/>
</dbReference>
<comment type="similarity">
    <text evidence="1 9">Belongs to the carbohydrate kinase PfkB family.</text>
</comment>
<dbReference type="GO" id="GO:0016301">
    <property type="term" value="F:kinase activity"/>
    <property type="evidence" value="ECO:0007669"/>
    <property type="project" value="UniProtKB-KW"/>
</dbReference>
<accession>A0A6J1W6U0</accession>
<keyword evidence="2 9" id="KW-0808">Transferase</keyword>
<name>A0A6J1W6U0_9SAUR</name>
<dbReference type="GO" id="GO:0046872">
    <property type="term" value="F:metal ion binding"/>
    <property type="evidence" value="ECO:0007669"/>
    <property type="project" value="UniProtKB-KW"/>
</dbReference>
<gene>
    <name evidence="12" type="primary">LOC113432839</name>
</gene>
<dbReference type="SUPFAM" id="SSF110581">
    <property type="entry name" value="Indigoidine synthase A-like"/>
    <property type="match status" value="1"/>
</dbReference>
<dbReference type="HAMAP" id="MF_01876">
    <property type="entry name" value="PsiMP_glycosidase"/>
    <property type="match status" value="1"/>
</dbReference>
<dbReference type="AlphaFoldDB" id="A0A6J1W6U0"/>
<dbReference type="KEGG" id="nss:113432839"/>
<dbReference type="GO" id="GO:0016798">
    <property type="term" value="F:hydrolase activity, acting on glycosyl bonds"/>
    <property type="evidence" value="ECO:0007669"/>
    <property type="project" value="UniProtKB-KW"/>
</dbReference>
<dbReference type="CDD" id="cd01941">
    <property type="entry name" value="YeiC_kinase_like"/>
    <property type="match status" value="1"/>
</dbReference>
<evidence type="ECO:0000313" key="11">
    <source>
        <dbReference type="Proteomes" id="UP000504612"/>
    </source>
</evidence>
<dbReference type="PANTHER" id="PTHR42909">
    <property type="entry name" value="ZGC:136858"/>
    <property type="match status" value="1"/>
</dbReference>
<dbReference type="Pfam" id="PF04227">
    <property type="entry name" value="Indigoidine_A"/>
    <property type="match status" value="1"/>
</dbReference>
<evidence type="ECO:0000256" key="9">
    <source>
        <dbReference type="RuleBase" id="RU003704"/>
    </source>
</evidence>
<evidence type="ECO:0000313" key="12">
    <source>
        <dbReference type="RefSeq" id="XP_026550845.1"/>
    </source>
</evidence>
<evidence type="ECO:0000256" key="6">
    <source>
        <dbReference type="ARBA" id="ARBA00023211"/>
    </source>
</evidence>
<feature type="domain" description="Carbohydrate kinase PfkB" evidence="10">
    <location>
        <begin position="363"/>
        <end position="685"/>
    </location>
</feature>
<keyword evidence="8" id="KW-0326">Glycosidase</keyword>
<evidence type="ECO:0000256" key="5">
    <source>
        <dbReference type="ARBA" id="ARBA00022801"/>
    </source>
</evidence>
<dbReference type="GO" id="GO:0005737">
    <property type="term" value="C:cytoplasm"/>
    <property type="evidence" value="ECO:0007669"/>
    <property type="project" value="TreeGrafter"/>
</dbReference>